<reference evidence="2" key="1">
    <citation type="journal article" date="2014" name="Int. J. Syst. Evol. Microbiol.">
        <title>Complete genome of a new Firmicutes species belonging to the dominant human colonic microbiota ('Ruminococcus bicirculans') reveals two chromosomes and a selective capacity to utilize plant glucans.</title>
        <authorList>
            <consortium name="NISC Comparative Sequencing Program"/>
            <person name="Wegmann U."/>
            <person name="Louis P."/>
            <person name="Goesmann A."/>
            <person name="Henrissat B."/>
            <person name="Duncan S.H."/>
            <person name="Flint H.J."/>
        </authorList>
    </citation>
    <scope>NUCLEOTIDE SEQUENCE</scope>
    <source>
        <strain evidence="2">NBRC 107710</strain>
    </source>
</reference>
<dbReference type="Proteomes" id="UP000517759">
    <property type="component" value="Unassembled WGS sequence"/>
</dbReference>
<dbReference type="AlphaFoldDB" id="A0A7W6F8I3"/>
<feature type="region of interest" description="Disordered" evidence="1">
    <location>
        <begin position="30"/>
        <end position="54"/>
    </location>
</feature>
<dbReference type="Proteomes" id="UP001156881">
    <property type="component" value="Unassembled WGS sequence"/>
</dbReference>
<protein>
    <submittedName>
        <fullName evidence="3">Uncharacterized protein</fullName>
    </submittedName>
</protein>
<reference evidence="3 4" key="3">
    <citation type="submission" date="2020-08" db="EMBL/GenBank/DDBJ databases">
        <title>Genomic Encyclopedia of Type Strains, Phase IV (KMG-IV): sequencing the most valuable type-strain genomes for metagenomic binning, comparative biology and taxonomic classification.</title>
        <authorList>
            <person name="Goeker M."/>
        </authorList>
    </citation>
    <scope>NUCLEOTIDE SEQUENCE [LARGE SCALE GENOMIC DNA]</scope>
    <source>
        <strain evidence="3 4">DSM 24105</strain>
    </source>
</reference>
<gene>
    <name evidence="2" type="ORF">GCM10007884_38380</name>
    <name evidence="3" type="ORF">GGR33_004012</name>
</gene>
<keyword evidence="5" id="KW-1185">Reference proteome</keyword>
<sequence>MPDPISRLASKIGPKLVIDDECLQPEFFDPGSPLESGPLASEMQTIAEGREPTHESLAGAPLLDDWWQVAHPLWGYFVLLGRVTGHPLLGNANIHTSALRALALDLSWARTTSRLYRLGTPRLAGSPPSTTC</sequence>
<evidence type="ECO:0000313" key="5">
    <source>
        <dbReference type="Proteomes" id="UP001156881"/>
    </source>
</evidence>
<proteinExistence type="predicted"/>
<dbReference type="RefSeq" id="WP_183508409.1">
    <property type="nucleotide sequence ID" value="NZ_BSPG01000028.1"/>
</dbReference>
<evidence type="ECO:0000313" key="4">
    <source>
        <dbReference type="Proteomes" id="UP000517759"/>
    </source>
</evidence>
<comment type="caution">
    <text evidence="3">The sequence shown here is derived from an EMBL/GenBank/DDBJ whole genome shotgun (WGS) entry which is preliminary data.</text>
</comment>
<reference evidence="2" key="4">
    <citation type="submission" date="2023-01" db="EMBL/GenBank/DDBJ databases">
        <title>Draft genome sequence of Methylobacterium brachythecii strain NBRC 107710.</title>
        <authorList>
            <person name="Sun Q."/>
            <person name="Mori K."/>
        </authorList>
    </citation>
    <scope>NUCLEOTIDE SEQUENCE</scope>
    <source>
        <strain evidence="2">NBRC 107710</strain>
    </source>
</reference>
<evidence type="ECO:0000313" key="3">
    <source>
        <dbReference type="EMBL" id="MBB3904489.1"/>
    </source>
</evidence>
<organism evidence="3 4">
    <name type="scientific">Methylobacterium brachythecii</name>
    <dbReference type="NCBI Taxonomy" id="1176177"/>
    <lineage>
        <taxon>Bacteria</taxon>
        <taxon>Pseudomonadati</taxon>
        <taxon>Pseudomonadota</taxon>
        <taxon>Alphaproteobacteria</taxon>
        <taxon>Hyphomicrobiales</taxon>
        <taxon>Methylobacteriaceae</taxon>
        <taxon>Methylobacterium</taxon>
    </lineage>
</organism>
<accession>A0A7W6F8I3</accession>
<evidence type="ECO:0000256" key="1">
    <source>
        <dbReference type="SAM" id="MobiDB-lite"/>
    </source>
</evidence>
<dbReference type="InterPro" id="IPR046574">
    <property type="entry name" value="DUF6634"/>
</dbReference>
<dbReference type="Pfam" id="PF20339">
    <property type="entry name" value="DUF6634"/>
    <property type="match status" value="1"/>
</dbReference>
<dbReference type="EMBL" id="BSPG01000028">
    <property type="protein sequence ID" value="GLS45847.1"/>
    <property type="molecule type" value="Genomic_DNA"/>
</dbReference>
<dbReference type="EMBL" id="JACIDN010000008">
    <property type="protein sequence ID" value="MBB3904489.1"/>
    <property type="molecule type" value="Genomic_DNA"/>
</dbReference>
<reference evidence="5" key="2">
    <citation type="journal article" date="2019" name="Int. J. Syst. Evol. Microbiol.">
        <title>The Global Catalogue of Microorganisms (GCM) 10K type strain sequencing project: providing services to taxonomists for standard genome sequencing and annotation.</title>
        <authorList>
            <consortium name="The Broad Institute Genomics Platform"/>
            <consortium name="The Broad Institute Genome Sequencing Center for Infectious Disease"/>
            <person name="Wu L."/>
            <person name="Ma J."/>
        </authorList>
    </citation>
    <scope>NUCLEOTIDE SEQUENCE [LARGE SCALE GENOMIC DNA]</scope>
    <source>
        <strain evidence="5">NBRC 107710</strain>
    </source>
</reference>
<evidence type="ECO:0000313" key="2">
    <source>
        <dbReference type="EMBL" id="GLS45847.1"/>
    </source>
</evidence>
<name>A0A7W6F8I3_9HYPH</name>